<keyword evidence="2" id="KW-1185">Reference proteome</keyword>
<protein>
    <submittedName>
        <fullName evidence="1">Uncharacterized protein</fullName>
    </submittedName>
</protein>
<gene>
    <name evidence="1" type="ORF">FKW44_004916</name>
</gene>
<dbReference type="AlphaFoldDB" id="A0A7T8KAW7"/>
<organism evidence="1 2">
    <name type="scientific">Caligus rogercresseyi</name>
    <name type="common">Sea louse</name>
    <dbReference type="NCBI Taxonomy" id="217165"/>
    <lineage>
        <taxon>Eukaryota</taxon>
        <taxon>Metazoa</taxon>
        <taxon>Ecdysozoa</taxon>
        <taxon>Arthropoda</taxon>
        <taxon>Crustacea</taxon>
        <taxon>Multicrustacea</taxon>
        <taxon>Hexanauplia</taxon>
        <taxon>Copepoda</taxon>
        <taxon>Siphonostomatoida</taxon>
        <taxon>Caligidae</taxon>
        <taxon>Caligus</taxon>
    </lineage>
</organism>
<evidence type="ECO:0000313" key="2">
    <source>
        <dbReference type="Proteomes" id="UP000595437"/>
    </source>
</evidence>
<evidence type="ECO:0000313" key="1">
    <source>
        <dbReference type="EMBL" id="QQP52689.1"/>
    </source>
</evidence>
<dbReference type="Proteomes" id="UP000595437">
    <property type="component" value="Chromosome 3"/>
</dbReference>
<proteinExistence type="predicted"/>
<name>A0A7T8KAW7_CALRO</name>
<sequence>MATWKAVNFQNFILSDALCTSNFRTRSETNVSGDLIIWSTRQEHGISLRS</sequence>
<reference evidence="2" key="1">
    <citation type="submission" date="2021-01" db="EMBL/GenBank/DDBJ databases">
        <title>Caligus Genome Assembly.</title>
        <authorList>
            <person name="Gallardo-Escarate C."/>
        </authorList>
    </citation>
    <scope>NUCLEOTIDE SEQUENCE [LARGE SCALE GENOMIC DNA]</scope>
</reference>
<dbReference type="EMBL" id="CP045892">
    <property type="protein sequence ID" value="QQP52689.1"/>
    <property type="molecule type" value="Genomic_DNA"/>
</dbReference>
<accession>A0A7T8KAW7</accession>